<dbReference type="InterPro" id="IPR004437">
    <property type="entry name" value="ParB/RepB/Spo0J"/>
</dbReference>
<dbReference type="Gene3D" id="3.90.1530.30">
    <property type="match status" value="1"/>
</dbReference>
<evidence type="ECO:0000256" key="1">
    <source>
        <dbReference type="ARBA" id="ARBA00006295"/>
    </source>
</evidence>
<dbReference type="GO" id="GO:0007059">
    <property type="term" value="P:chromosome segregation"/>
    <property type="evidence" value="ECO:0007669"/>
    <property type="project" value="UniProtKB-KW"/>
</dbReference>
<dbReference type="GO" id="GO:0003677">
    <property type="term" value="F:DNA binding"/>
    <property type="evidence" value="ECO:0007669"/>
    <property type="project" value="InterPro"/>
</dbReference>
<dbReference type="InterPro" id="IPR050336">
    <property type="entry name" value="Chromosome_partition/occlusion"/>
</dbReference>
<dbReference type="Proteomes" id="UP001199319">
    <property type="component" value="Unassembled WGS sequence"/>
</dbReference>
<protein>
    <submittedName>
        <fullName evidence="3">ParB/RepB/Spo0J family partition protein</fullName>
    </submittedName>
</protein>
<comment type="caution">
    <text evidence="3">The sequence shown here is derived from an EMBL/GenBank/DDBJ whole genome shotgun (WGS) entry which is preliminary data.</text>
</comment>
<dbReference type="AlphaFoldDB" id="A0AAE3DF07"/>
<gene>
    <name evidence="3" type="ORF">LKD37_04550</name>
</gene>
<dbReference type="InterPro" id="IPR036086">
    <property type="entry name" value="ParB/Sulfiredoxin_sf"/>
</dbReference>
<dbReference type="InterPro" id="IPR003115">
    <property type="entry name" value="ParB_N"/>
</dbReference>
<dbReference type="PANTHER" id="PTHR33375">
    <property type="entry name" value="CHROMOSOME-PARTITIONING PROTEIN PARB-RELATED"/>
    <property type="match status" value="1"/>
</dbReference>
<accession>A0AAE3DF07</accession>
<comment type="similarity">
    <text evidence="1">Belongs to the ParB family.</text>
</comment>
<proteinExistence type="inferred from homology"/>
<dbReference type="GO" id="GO:0005694">
    <property type="term" value="C:chromosome"/>
    <property type="evidence" value="ECO:0007669"/>
    <property type="project" value="TreeGrafter"/>
</dbReference>
<sequence>MPKKTEPKDTQSTQPEQVQQVRISDIHPFKNHPFKVVDDALMQETVDSIMQFGVLNPTIIRPDPGGGYEMVAGHRRLHASGLAGKDTIPAIVRNLTDDEAVILLVDTNLQRENISPMERAQAYKMKMEALKHQGQRTDLTSTQVGRKLETAEIIAQQTGESKNQVRRFVRLTELVPELQTMVDKNELAFNPAVEISYLSKDEQKGVLDAMAYSQNTPSLSQAQRLKKLSREGKCTQDAMYKVMSEEKKDELDRVTLKSDTLRKYFPKNYTPQQMEQVIIKLLDQWQKKRQRQNER</sequence>
<name>A0AAE3DF07_9FIRM</name>
<reference evidence="3" key="1">
    <citation type="submission" date="2021-10" db="EMBL/GenBank/DDBJ databases">
        <title>Anaerobic single-cell dispensing facilitates the cultivation of human gut bacteria.</title>
        <authorList>
            <person name="Afrizal A."/>
        </authorList>
    </citation>
    <scope>NUCLEOTIDE SEQUENCE</scope>
    <source>
        <strain evidence="3">CLA-AA-H272</strain>
    </source>
</reference>
<dbReference type="Pfam" id="PF02195">
    <property type="entry name" value="ParB_N"/>
    <property type="match status" value="1"/>
</dbReference>
<dbReference type="CDD" id="cd16407">
    <property type="entry name" value="ParB_N_like"/>
    <property type="match status" value="1"/>
</dbReference>
<evidence type="ECO:0000313" key="3">
    <source>
        <dbReference type="EMBL" id="MCC2128794.1"/>
    </source>
</evidence>
<dbReference type="EMBL" id="JAJEPW010000009">
    <property type="protein sequence ID" value="MCC2128794.1"/>
    <property type="molecule type" value="Genomic_DNA"/>
</dbReference>
<evidence type="ECO:0000259" key="2">
    <source>
        <dbReference type="SMART" id="SM00470"/>
    </source>
</evidence>
<feature type="domain" description="ParB-like N-terminal" evidence="2">
    <location>
        <begin position="19"/>
        <end position="109"/>
    </location>
</feature>
<dbReference type="PANTHER" id="PTHR33375:SF1">
    <property type="entry name" value="CHROMOSOME-PARTITIONING PROTEIN PARB-RELATED"/>
    <property type="match status" value="1"/>
</dbReference>
<evidence type="ECO:0000313" key="4">
    <source>
        <dbReference type="Proteomes" id="UP001199319"/>
    </source>
</evidence>
<dbReference type="SMART" id="SM00470">
    <property type="entry name" value="ParB"/>
    <property type="match status" value="1"/>
</dbReference>
<dbReference type="SUPFAM" id="SSF110849">
    <property type="entry name" value="ParB/Sulfiredoxin"/>
    <property type="match status" value="1"/>
</dbReference>
<organism evidence="3 4">
    <name type="scientific">Brotocaccenecus cirricatena</name>
    <dbReference type="NCBI Taxonomy" id="3064195"/>
    <lineage>
        <taxon>Bacteria</taxon>
        <taxon>Bacillati</taxon>
        <taxon>Bacillota</taxon>
        <taxon>Clostridia</taxon>
        <taxon>Eubacteriales</taxon>
        <taxon>Oscillospiraceae</taxon>
        <taxon>Brotocaccenecus</taxon>
    </lineage>
</organism>
<keyword evidence="4" id="KW-1185">Reference proteome</keyword>
<dbReference type="SUPFAM" id="SSF109709">
    <property type="entry name" value="KorB DNA-binding domain-like"/>
    <property type="match status" value="1"/>
</dbReference>
<dbReference type="NCBIfam" id="TIGR00180">
    <property type="entry name" value="parB_part"/>
    <property type="match status" value="1"/>
</dbReference>
<dbReference type="Gene3D" id="1.10.10.2830">
    <property type="match status" value="1"/>
</dbReference>
<dbReference type="RefSeq" id="WP_302928103.1">
    <property type="nucleotide sequence ID" value="NZ_JAJEPW010000009.1"/>
</dbReference>